<dbReference type="KEGG" id="mbd:MEBOL_007087"/>
<organism evidence="1 2">
    <name type="scientific">Melittangium boletus DSM 14713</name>
    <dbReference type="NCBI Taxonomy" id="1294270"/>
    <lineage>
        <taxon>Bacteria</taxon>
        <taxon>Pseudomonadati</taxon>
        <taxon>Myxococcota</taxon>
        <taxon>Myxococcia</taxon>
        <taxon>Myxococcales</taxon>
        <taxon>Cystobacterineae</taxon>
        <taxon>Archangiaceae</taxon>
        <taxon>Melittangium</taxon>
    </lineage>
</organism>
<proteinExistence type="predicted"/>
<name>A0A250IPB7_9BACT</name>
<dbReference type="AlphaFoldDB" id="A0A250IPB7"/>
<gene>
    <name evidence="1" type="ORF">MEBOL_007087</name>
</gene>
<dbReference type="OrthoDB" id="5511863at2"/>
<dbReference type="EMBL" id="CP022163">
    <property type="protein sequence ID" value="ATB33589.1"/>
    <property type="molecule type" value="Genomic_DNA"/>
</dbReference>
<dbReference type="RefSeq" id="WP_095981602.1">
    <property type="nucleotide sequence ID" value="NZ_CP022163.1"/>
</dbReference>
<dbReference type="Proteomes" id="UP000217289">
    <property type="component" value="Chromosome"/>
</dbReference>
<accession>A0A250IPB7</accession>
<sequence length="125" mass="13658">MHPTCRELPTVEECKAAAQVISYPCLRECVEKQCAGVKVNCASEEIQSACRSKSSEGLIALGYVVRFSDKPTSCMNPSREVNWCEQPSSRDCRAISMVHELAHACGWRHGQGLGVPGDDGELLCE</sequence>
<evidence type="ECO:0000313" key="2">
    <source>
        <dbReference type="Proteomes" id="UP000217289"/>
    </source>
</evidence>
<protein>
    <submittedName>
        <fullName evidence="1">Uncharacterized protein</fullName>
    </submittedName>
</protein>
<reference evidence="1 2" key="1">
    <citation type="submission" date="2017-06" db="EMBL/GenBank/DDBJ databases">
        <authorList>
            <person name="Kim H.J."/>
            <person name="Triplett B.A."/>
        </authorList>
    </citation>
    <scope>NUCLEOTIDE SEQUENCE [LARGE SCALE GENOMIC DNA]</scope>
    <source>
        <strain evidence="1 2">DSM 14713</strain>
    </source>
</reference>
<keyword evidence="2" id="KW-1185">Reference proteome</keyword>
<evidence type="ECO:0000313" key="1">
    <source>
        <dbReference type="EMBL" id="ATB33589.1"/>
    </source>
</evidence>